<keyword evidence="2" id="KW-1185">Reference proteome</keyword>
<reference evidence="2" key="1">
    <citation type="journal article" date="2019" name="Int. J. Syst. Evol. Microbiol.">
        <title>The Global Catalogue of Microorganisms (GCM) 10K type strain sequencing project: providing services to taxonomists for standard genome sequencing and annotation.</title>
        <authorList>
            <consortium name="The Broad Institute Genomics Platform"/>
            <consortium name="The Broad Institute Genome Sequencing Center for Infectious Disease"/>
            <person name="Wu L."/>
            <person name="Ma J."/>
        </authorList>
    </citation>
    <scope>NUCLEOTIDE SEQUENCE [LARGE SCALE GENOMIC DNA]</scope>
    <source>
        <strain evidence="2">CCUG 54939</strain>
    </source>
</reference>
<name>A0ABV8CPK7_9GAMM</name>
<gene>
    <name evidence="1" type="ORF">ACFOSS_10110</name>
</gene>
<dbReference type="RefSeq" id="WP_377152228.1">
    <property type="nucleotide sequence ID" value="NZ_JBHSAF010000014.1"/>
</dbReference>
<evidence type="ECO:0000313" key="1">
    <source>
        <dbReference type="EMBL" id="MFC3913817.1"/>
    </source>
</evidence>
<dbReference type="EMBL" id="JBHSAF010000014">
    <property type="protein sequence ID" value="MFC3913817.1"/>
    <property type="molecule type" value="Genomic_DNA"/>
</dbReference>
<dbReference type="Proteomes" id="UP001595692">
    <property type="component" value="Unassembled WGS sequence"/>
</dbReference>
<accession>A0ABV8CPK7</accession>
<comment type="caution">
    <text evidence="1">The sequence shown here is derived from an EMBL/GenBank/DDBJ whole genome shotgun (WGS) entry which is preliminary data.</text>
</comment>
<proteinExistence type="predicted"/>
<protein>
    <submittedName>
        <fullName evidence="1">Uncharacterized protein</fullName>
    </submittedName>
</protein>
<evidence type="ECO:0000313" key="2">
    <source>
        <dbReference type="Proteomes" id="UP001595692"/>
    </source>
</evidence>
<sequence>MLITDKKKRKPIFWSADRAWVLLCRLSLTTPFSFATSTAAKRVTKTYFQHQLHKNPA</sequence>
<organism evidence="1 2">
    <name type="scientific">Pseudaeromonas sharmana</name>
    <dbReference type="NCBI Taxonomy" id="328412"/>
    <lineage>
        <taxon>Bacteria</taxon>
        <taxon>Pseudomonadati</taxon>
        <taxon>Pseudomonadota</taxon>
        <taxon>Gammaproteobacteria</taxon>
        <taxon>Aeromonadales</taxon>
        <taxon>Aeromonadaceae</taxon>
        <taxon>Pseudaeromonas</taxon>
    </lineage>
</organism>